<comment type="caution">
    <text evidence="3">The sequence shown here is derived from an EMBL/GenBank/DDBJ whole genome shotgun (WGS) entry which is preliminary data.</text>
</comment>
<evidence type="ECO:0000259" key="2">
    <source>
        <dbReference type="SMART" id="SM01000"/>
    </source>
</evidence>
<gene>
    <name evidence="3" type="ORF">DAPK24_045330</name>
</gene>
<dbReference type="SMART" id="SM01000">
    <property type="entry name" value="Aha1_N"/>
    <property type="match status" value="1"/>
</dbReference>
<dbReference type="PANTHER" id="PTHR13009:SF15">
    <property type="entry name" value="HSP90 CO-CHAPERONE HCH1"/>
    <property type="match status" value="1"/>
</dbReference>
<sequence>MATVHNPNNWHWVDKNCVPWATDYFNKNLVNLSVPQDDYVFTVKSLKSLSGDCDVTQRKGNVRCLFELKIEFIVNVKSSEDEEEEVTIILPEFEHDYDESDFLFEIKTTKSDKKSAIKKHFLPVAQKEVFLKFQPDLIAAHEPKLRHNTD</sequence>
<reference evidence="3 4" key="1">
    <citation type="journal article" date="2023" name="Elife">
        <title>Identification of key yeast species and microbe-microbe interactions impacting larval growth of Drosophila in the wild.</title>
        <authorList>
            <person name="Mure A."/>
            <person name="Sugiura Y."/>
            <person name="Maeda R."/>
            <person name="Honda K."/>
            <person name="Sakurai N."/>
            <person name="Takahashi Y."/>
            <person name="Watada M."/>
            <person name="Katoh T."/>
            <person name="Gotoh A."/>
            <person name="Gotoh Y."/>
            <person name="Taniguchi I."/>
            <person name="Nakamura K."/>
            <person name="Hayashi T."/>
            <person name="Katayama T."/>
            <person name="Uemura T."/>
            <person name="Hattori Y."/>
        </authorList>
    </citation>
    <scope>NUCLEOTIDE SEQUENCE [LARGE SCALE GENOMIC DNA]</scope>
    <source>
        <strain evidence="3 4">PK-24</strain>
    </source>
</reference>
<proteinExistence type="inferred from homology"/>
<dbReference type="Gene3D" id="3.15.10.20">
    <property type="entry name" value="Activator of Hsp90 ATPase Aha1, N-terminal domain"/>
    <property type="match status" value="1"/>
</dbReference>
<protein>
    <recommendedName>
        <fullName evidence="2">Activator of Hsp90 ATPase AHSA1-like N-terminal domain-containing protein</fullName>
    </recommendedName>
</protein>
<feature type="domain" description="Activator of Hsp90 ATPase AHSA1-like N-terminal" evidence="2">
    <location>
        <begin position="14"/>
        <end position="142"/>
    </location>
</feature>
<dbReference type="Pfam" id="PF09229">
    <property type="entry name" value="Aha1_N"/>
    <property type="match status" value="1"/>
</dbReference>
<comment type="similarity">
    <text evidence="1">Belongs to the AHA1 family.</text>
</comment>
<dbReference type="PANTHER" id="PTHR13009">
    <property type="entry name" value="HEAT SHOCK PROTEIN 90 HSP90 CO-CHAPERONE AHA-1"/>
    <property type="match status" value="1"/>
</dbReference>
<dbReference type="GO" id="GO:0005829">
    <property type="term" value="C:cytosol"/>
    <property type="evidence" value="ECO:0007669"/>
    <property type="project" value="TreeGrafter"/>
</dbReference>
<dbReference type="AlphaFoldDB" id="A0AAV5R8Q7"/>
<evidence type="ECO:0000313" key="4">
    <source>
        <dbReference type="Proteomes" id="UP001378960"/>
    </source>
</evidence>
<dbReference type="GO" id="GO:0006457">
    <property type="term" value="P:protein folding"/>
    <property type="evidence" value="ECO:0007669"/>
    <property type="project" value="TreeGrafter"/>
</dbReference>
<name>A0AAV5R8Q7_PICKL</name>
<dbReference type="SUPFAM" id="SSF103111">
    <property type="entry name" value="Activator of Hsp90 ATPase, Aha1"/>
    <property type="match status" value="1"/>
</dbReference>
<dbReference type="InterPro" id="IPR015310">
    <property type="entry name" value="AHSA1-like_N"/>
</dbReference>
<dbReference type="GO" id="GO:0051087">
    <property type="term" value="F:protein-folding chaperone binding"/>
    <property type="evidence" value="ECO:0007669"/>
    <property type="project" value="InterPro"/>
</dbReference>
<dbReference type="EMBL" id="BTGB01000009">
    <property type="protein sequence ID" value="GMM47935.1"/>
    <property type="molecule type" value="Genomic_DNA"/>
</dbReference>
<organism evidence="3 4">
    <name type="scientific">Pichia kluyveri</name>
    <name type="common">Yeast</name>
    <dbReference type="NCBI Taxonomy" id="36015"/>
    <lineage>
        <taxon>Eukaryota</taxon>
        <taxon>Fungi</taxon>
        <taxon>Dikarya</taxon>
        <taxon>Ascomycota</taxon>
        <taxon>Saccharomycotina</taxon>
        <taxon>Pichiomycetes</taxon>
        <taxon>Pichiales</taxon>
        <taxon>Pichiaceae</taxon>
        <taxon>Pichia</taxon>
    </lineage>
</organism>
<evidence type="ECO:0000256" key="1">
    <source>
        <dbReference type="ARBA" id="ARBA00006817"/>
    </source>
</evidence>
<accession>A0AAV5R8Q7</accession>
<keyword evidence="4" id="KW-1185">Reference proteome</keyword>
<dbReference type="InterPro" id="IPR036338">
    <property type="entry name" value="Aha1"/>
</dbReference>
<dbReference type="GO" id="GO:0001671">
    <property type="term" value="F:ATPase activator activity"/>
    <property type="evidence" value="ECO:0007669"/>
    <property type="project" value="InterPro"/>
</dbReference>
<evidence type="ECO:0000313" key="3">
    <source>
        <dbReference type="EMBL" id="GMM47935.1"/>
    </source>
</evidence>
<dbReference type="Proteomes" id="UP001378960">
    <property type="component" value="Unassembled WGS sequence"/>
</dbReference>